<evidence type="ECO:0000256" key="7">
    <source>
        <dbReference type="ARBA" id="ARBA00029569"/>
    </source>
</evidence>
<dbReference type="PANTHER" id="PTHR46222">
    <property type="entry name" value="PEPTIDYL-PROLYL CIS-TRANS ISOMERASE FKBP7/14"/>
    <property type="match status" value="1"/>
</dbReference>
<dbReference type="Gene3D" id="1.10.238.10">
    <property type="entry name" value="EF-hand"/>
    <property type="match status" value="2"/>
</dbReference>
<dbReference type="EC" id="5.2.1.8" evidence="2"/>
<dbReference type="RefSeq" id="WP_171329756.1">
    <property type="nucleotide sequence ID" value="NZ_WVRA01000002.1"/>
</dbReference>
<feature type="chain" id="PRO_5041706954" description="peptidylprolyl isomerase" evidence="9">
    <location>
        <begin position="25"/>
        <end position="156"/>
    </location>
</feature>
<feature type="compositionally biased region" description="Basic and acidic residues" evidence="8">
    <location>
        <begin position="106"/>
        <end position="122"/>
    </location>
</feature>
<dbReference type="CDD" id="cd00051">
    <property type="entry name" value="EFh"/>
    <property type="match status" value="1"/>
</dbReference>
<comment type="catalytic activity">
    <reaction evidence="1">
        <text>[protein]-peptidylproline (omega=180) = [protein]-peptidylproline (omega=0)</text>
        <dbReference type="Rhea" id="RHEA:16237"/>
        <dbReference type="Rhea" id="RHEA-COMP:10747"/>
        <dbReference type="Rhea" id="RHEA-COMP:10748"/>
        <dbReference type="ChEBI" id="CHEBI:83833"/>
        <dbReference type="ChEBI" id="CHEBI:83834"/>
        <dbReference type="EC" id="5.2.1.8"/>
    </reaction>
</comment>
<dbReference type="InterPro" id="IPR018247">
    <property type="entry name" value="EF_Hand_1_Ca_BS"/>
</dbReference>
<evidence type="ECO:0000256" key="5">
    <source>
        <dbReference type="ARBA" id="ARBA00023110"/>
    </source>
</evidence>
<dbReference type="InterPro" id="IPR052273">
    <property type="entry name" value="PPIase_FKBP"/>
</dbReference>
<evidence type="ECO:0000256" key="3">
    <source>
        <dbReference type="ARBA" id="ARBA00022729"/>
    </source>
</evidence>
<sequence length="156" mass="17057">MKNVTFISAIVMSAVAITGTSVLAAGPGGREPVSFQELDADGDGQVTQQEMEAHRTARFTEADTNGDGKLSQEEMQAAAQKKASDRVARIFENNDANKDGFLSQDELPKPRRADKMFDRMDADNSGGISEQEFADAKDRMGRHHKKKHQKSNASDN</sequence>
<feature type="region of interest" description="Disordered" evidence="8">
    <location>
        <begin position="55"/>
        <end position="156"/>
    </location>
</feature>
<evidence type="ECO:0000256" key="6">
    <source>
        <dbReference type="ARBA" id="ARBA00023235"/>
    </source>
</evidence>
<feature type="signal peptide" evidence="9">
    <location>
        <begin position="1"/>
        <end position="24"/>
    </location>
</feature>
<dbReference type="PROSITE" id="PS50222">
    <property type="entry name" value="EF_HAND_2"/>
    <property type="match status" value="2"/>
</dbReference>
<keyword evidence="3 9" id="KW-0732">Signal</keyword>
<dbReference type="Pfam" id="PF13499">
    <property type="entry name" value="EF-hand_7"/>
    <property type="match status" value="1"/>
</dbReference>
<evidence type="ECO:0000313" key="11">
    <source>
        <dbReference type="EMBL" id="NOE18360.1"/>
    </source>
</evidence>
<dbReference type="AlphaFoldDB" id="A0AA90YY63"/>
<dbReference type="InterPro" id="IPR002048">
    <property type="entry name" value="EF_hand_dom"/>
</dbReference>
<keyword evidence="5" id="KW-0697">Rotamase</keyword>
<dbReference type="PANTHER" id="PTHR46222:SF3">
    <property type="entry name" value="PEPTIDYLPROLYL ISOMERASE"/>
    <property type="match status" value="1"/>
</dbReference>
<dbReference type="Pfam" id="PF13202">
    <property type="entry name" value="EF-hand_5"/>
    <property type="match status" value="2"/>
</dbReference>
<evidence type="ECO:0000313" key="12">
    <source>
        <dbReference type="Proteomes" id="UP000597886"/>
    </source>
</evidence>
<protein>
    <recommendedName>
        <fullName evidence="2">peptidylprolyl isomerase</fullName>
        <ecNumber evidence="2">5.2.1.8</ecNumber>
    </recommendedName>
    <alternativeName>
        <fullName evidence="7">Rotamase</fullName>
    </alternativeName>
</protein>
<keyword evidence="4" id="KW-0677">Repeat</keyword>
<dbReference type="PROSITE" id="PS00018">
    <property type="entry name" value="EF_HAND_1"/>
    <property type="match status" value="1"/>
</dbReference>
<feature type="domain" description="EF-hand" evidence="10">
    <location>
        <begin position="108"/>
        <end position="143"/>
    </location>
</feature>
<feature type="domain" description="EF-hand" evidence="10">
    <location>
        <begin position="50"/>
        <end position="85"/>
    </location>
</feature>
<organism evidence="11 12">
    <name type="scientific">Ruegeria atlantica</name>
    <dbReference type="NCBI Taxonomy" id="81569"/>
    <lineage>
        <taxon>Bacteria</taxon>
        <taxon>Pseudomonadati</taxon>
        <taxon>Pseudomonadota</taxon>
        <taxon>Alphaproteobacteria</taxon>
        <taxon>Rhodobacterales</taxon>
        <taxon>Roseobacteraceae</taxon>
        <taxon>Ruegeria</taxon>
    </lineage>
</organism>
<reference evidence="11" key="1">
    <citation type="submission" date="2019-12" db="EMBL/GenBank/DDBJ databases">
        <title>Ruegeria JWLKs population differentiation of coral mucus and skeleton niches.</title>
        <authorList>
            <person name="Luo D."/>
        </authorList>
    </citation>
    <scope>NUCLEOTIDE SEQUENCE</scope>
    <source>
        <strain evidence="11">HKCCD6181</strain>
    </source>
</reference>
<comment type="caution">
    <text evidence="11">The sequence shown here is derived from an EMBL/GenBank/DDBJ whole genome shotgun (WGS) entry which is preliminary data.</text>
</comment>
<dbReference type="InterPro" id="IPR011992">
    <property type="entry name" value="EF-hand-dom_pair"/>
</dbReference>
<gene>
    <name evidence="11" type="ORF">GS634_09520</name>
</gene>
<evidence type="ECO:0000256" key="4">
    <source>
        <dbReference type="ARBA" id="ARBA00022737"/>
    </source>
</evidence>
<evidence type="ECO:0000259" key="10">
    <source>
        <dbReference type="PROSITE" id="PS50222"/>
    </source>
</evidence>
<accession>A0AA90YY63</accession>
<evidence type="ECO:0000256" key="8">
    <source>
        <dbReference type="SAM" id="MobiDB-lite"/>
    </source>
</evidence>
<dbReference type="GO" id="GO:0005509">
    <property type="term" value="F:calcium ion binding"/>
    <property type="evidence" value="ECO:0007669"/>
    <property type="project" value="InterPro"/>
</dbReference>
<name>A0AA90YY63_9RHOB</name>
<dbReference type="SMART" id="SM00054">
    <property type="entry name" value="EFh"/>
    <property type="match status" value="3"/>
</dbReference>
<feature type="compositionally biased region" description="Basic residues" evidence="8">
    <location>
        <begin position="140"/>
        <end position="150"/>
    </location>
</feature>
<dbReference type="EMBL" id="WVRA01000002">
    <property type="protein sequence ID" value="NOE18360.1"/>
    <property type="molecule type" value="Genomic_DNA"/>
</dbReference>
<evidence type="ECO:0000256" key="1">
    <source>
        <dbReference type="ARBA" id="ARBA00000971"/>
    </source>
</evidence>
<dbReference type="SUPFAM" id="SSF47473">
    <property type="entry name" value="EF-hand"/>
    <property type="match status" value="1"/>
</dbReference>
<dbReference type="Proteomes" id="UP000597886">
    <property type="component" value="Unassembled WGS sequence"/>
</dbReference>
<dbReference type="GO" id="GO:0003755">
    <property type="term" value="F:peptidyl-prolyl cis-trans isomerase activity"/>
    <property type="evidence" value="ECO:0007669"/>
    <property type="project" value="UniProtKB-KW"/>
</dbReference>
<evidence type="ECO:0000256" key="9">
    <source>
        <dbReference type="SAM" id="SignalP"/>
    </source>
</evidence>
<evidence type="ECO:0000256" key="2">
    <source>
        <dbReference type="ARBA" id="ARBA00013194"/>
    </source>
</evidence>
<keyword evidence="6" id="KW-0413">Isomerase</keyword>
<proteinExistence type="predicted"/>